<accession>A0AAD9P1M1</accession>
<dbReference type="GO" id="GO:0030672">
    <property type="term" value="C:synaptic vesicle membrane"/>
    <property type="evidence" value="ECO:0007669"/>
    <property type="project" value="TreeGrafter"/>
</dbReference>
<dbReference type="SMART" id="SM00239">
    <property type="entry name" value="C2"/>
    <property type="match status" value="2"/>
</dbReference>
<dbReference type="CDD" id="cd08376">
    <property type="entry name" value="C2B_MCTP_PRT"/>
    <property type="match status" value="1"/>
</dbReference>
<dbReference type="Pfam" id="PF00168">
    <property type="entry name" value="C2"/>
    <property type="match status" value="2"/>
</dbReference>
<dbReference type="Gene3D" id="2.60.40.150">
    <property type="entry name" value="C2 domain"/>
    <property type="match status" value="2"/>
</dbReference>
<evidence type="ECO:0000256" key="3">
    <source>
        <dbReference type="ARBA" id="ARBA00022723"/>
    </source>
</evidence>
<dbReference type="GO" id="GO:0005509">
    <property type="term" value="F:calcium ion binding"/>
    <property type="evidence" value="ECO:0007669"/>
    <property type="project" value="TreeGrafter"/>
</dbReference>
<dbReference type="FunFam" id="2.60.40.150:FF:000167">
    <property type="entry name" value="Multiple C2 domains, transmembrane 2a"/>
    <property type="match status" value="1"/>
</dbReference>
<keyword evidence="2 9" id="KW-0812">Transmembrane</keyword>
<dbReference type="PRINTS" id="PR00360">
    <property type="entry name" value="C2DOMAIN"/>
</dbReference>
<dbReference type="PROSITE" id="PS50004">
    <property type="entry name" value="C2"/>
    <property type="match status" value="2"/>
</dbReference>
<evidence type="ECO:0000256" key="2">
    <source>
        <dbReference type="ARBA" id="ARBA00022692"/>
    </source>
</evidence>
<feature type="domain" description="C2" evidence="10">
    <location>
        <begin position="210"/>
        <end position="323"/>
    </location>
</feature>
<keyword evidence="12" id="KW-1185">Reference proteome</keyword>
<dbReference type="GO" id="GO:0046928">
    <property type="term" value="P:regulation of neurotransmitter secretion"/>
    <property type="evidence" value="ECO:0007669"/>
    <property type="project" value="TreeGrafter"/>
</dbReference>
<feature type="compositionally biased region" description="Acidic residues" evidence="8">
    <location>
        <begin position="457"/>
        <end position="473"/>
    </location>
</feature>
<feature type="region of interest" description="Disordered" evidence="8">
    <location>
        <begin position="457"/>
        <end position="476"/>
    </location>
</feature>
<feature type="domain" description="C2" evidence="10">
    <location>
        <begin position="52"/>
        <end position="169"/>
    </location>
</feature>
<keyword evidence="5" id="KW-0106">Calcium</keyword>
<dbReference type="PANTHER" id="PTHR45911:SF4">
    <property type="entry name" value="MULTIPLE C2 AND TRANSMEMBRANE DOMAIN-CONTAINING PROTEIN"/>
    <property type="match status" value="1"/>
</dbReference>
<reference evidence="11" key="1">
    <citation type="journal article" date="2023" name="Mol. Biol. Evol.">
        <title>Third-Generation Sequencing Reveals the Adaptive Role of the Epigenome in Three Deep-Sea Polychaetes.</title>
        <authorList>
            <person name="Perez M."/>
            <person name="Aroh O."/>
            <person name="Sun Y."/>
            <person name="Lan Y."/>
            <person name="Juniper S.K."/>
            <person name="Young C.R."/>
            <person name="Angers B."/>
            <person name="Qian P.Y."/>
        </authorList>
    </citation>
    <scope>NUCLEOTIDE SEQUENCE</scope>
    <source>
        <strain evidence="11">R07B-5</strain>
    </source>
</reference>
<sequence length="644" mass="74235">MGSASLDPSTLHLDMPTQVRLDLSEKGQTGNMGYLLLQCTLMPRSQDDKNMLTTKVTEAAKKLRTHPRGSVVTVVLVRGTDLLPMDDNGLSDPYVKFRLGNEKYKSKYKPKTLNPVWLEQFNLHMFDDQTSHLEISVWDHDAAGKDDIMGRAIVNLSSLRREATHCLEQPLEDGAGSIKLLLTVSAVSGTDVLDMSTYTLTPLQRQSIVREYGLLNSFKDRHNMGWLQVKVIKAEGLASADIGGKSDPFCVLELDNARLQTRTEYKTLNPEWGKVFVMEVKDIHSVLEVTIFDEDRDRKAEFLGKVAIPLLRVRNMERRWFMLKDRKLLVRAKGAILLEMDLIYNPVKAFIRTFSPREEIYMQPEPKFRIALMKRNIERVSNIIQAVVETGRFLRSCFEWESPPRSITAFIVYLVMVWNFELYMLPVTLLIIFLKNLLLQQITGTLMKDKLHELDDAEEEDCDDDDDDDDDERDKEGKKSFKERLQGIQDVCLQVQEGMDSLASLGERVKNTFNWTVPWLTWLMVVLLAVVSIVLYWLPLRYLMLIWGINKFTKKLRAPNAISNNELLDFLSRVPSDVELVRFTLSLLYNLRSLLRMNYFQSSSSYGVFWLAHWVRLWMCFFFTTFVRGSGDLGGSQFQKFLSV</sequence>
<evidence type="ECO:0000259" key="10">
    <source>
        <dbReference type="PROSITE" id="PS50004"/>
    </source>
</evidence>
<evidence type="ECO:0000256" key="5">
    <source>
        <dbReference type="ARBA" id="ARBA00022837"/>
    </source>
</evidence>
<dbReference type="InterPro" id="IPR000008">
    <property type="entry name" value="C2_dom"/>
</dbReference>
<comment type="subcellular location">
    <subcellularLocation>
        <location evidence="1">Membrane</location>
        <topology evidence="1">Multi-pass membrane protein</topology>
    </subcellularLocation>
</comment>
<name>A0AAD9P1M1_RIDPI</name>
<evidence type="ECO:0000313" key="12">
    <source>
        <dbReference type="Proteomes" id="UP001209878"/>
    </source>
</evidence>
<protein>
    <recommendedName>
        <fullName evidence="10">C2 domain-containing protein</fullName>
    </recommendedName>
</protein>
<comment type="caution">
    <text evidence="11">The sequence shown here is derived from an EMBL/GenBank/DDBJ whole genome shotgun (WGS) entry which is preliminary data.</text>
</comment>
<dbReference type="SUPFAM" id="SSF49562">
    <property type="entry name" value="C2 domain (Calcium/lipid-binding domain, CaLB)"/>
    <property type="match status" value="2"/>
</dbReference>
<evidence type="ECO:0000256" key="7">
    <source>
        <dbReference type="ARBA" id="ARBA00023136"/>
    </source>
</evidence>
<dbReference type="EMBL" id="JAODUO010000202">
    <property type="protein sequence ID" value="KAK2186384.1"/>
    <property type="molecule type" value="Genomic_DNA"/>
</dbReference>
<organism evidence="11 12">
    <name type="scientific">Ridgeia piscesae</name>
    <name type="common">Tubeworm</name>
    <dbReference type="NCBI Taxonomy" id="27915"/>
    <lineage>
        <taxon>Eukaryota</taxon>
        <taxon>Metazoa</taxon>
        <taxon>Spiralia</taxon>
        <taxon>Lophotrochozoa</taxon>
        <taxon>Annelida</taxon>
        <taxon>Polychaeta</taxon>
        <taxon>Sedentaria</taxon>
        <taxon>Canalipalpata</taxon>
        <taxon>Sabellida</taxon>
        <taxon>Siboglinidae</taxon>
        <taxon>Ridgeia</taxon>
    </lineage>
</organism>
<gene>
    <name evidence="11" type="ORF">NP493_202g02019</name>
</gene>
<evidence type="ECO:0000256" key="4">
    <source>
        <dbReference type="ARBA" id="ARBA00022737"/>
    </source>
</evidence>
<keyword evidence="4" id="KW-0677">Repeat</keyword>
<dbReference type="InterPro" id="IPR035892">
    <property type="entry name" value="C2_domain_sf"/>
</dbReference>
<dbReference type="InterPro" id="IPR013583">
    <property type="entry name" value="MCTP_C"/>
</dbReference>
<proteinExistence type="predicted"/>
<evidence type="ECO:0000313" key="11">
    <source>
        <dbReference type="EMBL" id="KAK2186384.1"/>
    </source>
</evidence>
<dbReference type="CDD" id="cd08377">
    <property type="entry name" value="C2C_MCTP_PRT"/>
    <property type="match status" value="1"/>
</dbReference>
<keyword evidence="7 9" id="KW-0472">Membrane</keyword>
<dbReference type="PANTHER" id="PTHR45911">
    <property type="entry name" value="C2 DOMAIN-CONTAINING PROTEIN"/>
    <property type="match status" value="1"/>
</dbReference>
<dbReference type="FunFam" id="2.60.40.150:FF:000050">
    <property type="entry name" value="Multiple C2 and transmembrane domain containing 1"/>
    <property type="match status" value="1"/>
</dbReference>
<feature type="transmembrane region" description="Helical" evidence="9">
    <location>
        <begin position="410"/>
        <end position="434"/>
    </location>
</feature>
<dbReference type="AlphaFoldDB" id="A0AAD9P1M1"/>
<keyword evidence="3" id="KW-0479">Metal-binding</keyword>
<feature type="transmembrane region" description="Helical" evidence="9">
    <location>
        <begin position="517"/>
        <end position="538"/>
    </location>
</feature>
<keyword evidence="6 9" id="KW-1133">Transmembrane helix</keyword>
<dbReference type="Proteomes" id="UP001209878">
    <property type="component" value="Unassembled WGS sequence"/>
</dbReference>
<evidence type="ECO:0000256" key="6">
    <source>
        <dbReference type="ARBA" id="ARBA00022989"/>
    </source>
</evidence>
<evidence type="ECO:0000256" key="9">
    <source>
        <dbReference type="SAM" id="Phobius"/>
    </source>
</evidence>
<evidence type="ECO:0000256" key="8">
    <source>
        <dbReference type="SAM" id="MobiDB-lite"/>
    </source>
</evidence>
<evidence type="ECO:0000256" key="1">
    <source>
        <dbReference type="ARBA" id="ARBA00004141"/>
    </source>
</evidence>
<dbReference type="Pfam" id="PF08372">
    <property type="entry name" value="PRT_C"/>
    <property type="match status" value="1"/>
</dbReference>